<feature type="region of interest" description="Disordered" evidence="3">
    <location>
        <begin position="1"/>
        <end position="27"/>
    </location>
</feature>
<dbReference type="SUPFAM" id="SSF53474">
    <property type="entry name" value="alpha/beta-Hydrolases"/>
    <property type="match status" value="1"/>
</dbReference>
<organism evidence="5 6">
    <name type="scientific">Auraticoccus monumenti</name>
    <dbReference type="NCBI Taxonomy" id="675864"/>
    <lineage>
        <taxon>Bacteria</taxon>
        <taxon>Bacillati</taxon>
        <taxon>Actinomycetota</taxon>
        <taxon>Actinomycetes</taxon>
        <taxon>Propionibacteriales</taxon>
        <taxon>Propionibacteriaceae</taxon>
        <taxon>Auraticoccus</taxon>
    </lineage>
</organism>
<evidence type="ECO:0000256" key="2">
    <source>
        <dbReference type="ARBA" id="ARBA00022801"/>
    </source>
</evidence>
<protein>
    <submittedName>
        <fullName evidence="5">Esterase, PHB depolymerase family</fullName>
    </submittedName>
</protein>
<keyword evidence="1" id="KW-0732">Signal</keyword>
<feature type="transmembrane region" description="Helical" evidence="4">
    <location>
        <begin position="30"/>
        <end position="56"/>
    </location>
</feature>
<dbReference type="Proteomes" id="UP000198546">
    <property type="component" value="Chromosome i"/>
</dbReference>
<keyword evidence="6" id="KW-1185">Reference proteome</keyword>
<dbReference type="EMBL" id="LT629688">
    <property type="protein sequence ID" value="SDE29840.1"/>
    <property type="molecule type" value="Genomic_DNA"/>
</dbReference>
<dbReference type="InterPro" id="IPR010126">
    <property type="entry name" value="Esterase_phb"/>
</dbReference>
<evidence type="ECO:0000313" key="5">
    <source>
        <dbReference type="EMBL" id="SDE29840.1"/>
    </source>
</evidence>
<dbReference type="Pfam" id="PF10503">
    <property type="entry name" value="Esterase_PHB"/>
    <property type="match status" value="1"/>
</dbReference>
<dbReference type="GO" id="GO:0005576">
    <property type="term" value="C:extracellular region"/>
    <property type="evidence" value="ECO:0007669"/>
    <property type="project" value="InterPro"/>
</dbReference>
<dbReference type="PANTHER" id="PTHR43037:SF1">
    <property type="entry name" value="BLL1128 PROTEIN"/>
    <property type="match status" value="1"/>
</dbReference>
<reference evidence="5 6" key="1">
    <citation type="submission" date="2016-10" db="EMBL/GenBank/DDBJ databases">
        <authorList>
            <person name="de Groot N.N."/>
        </authorList>
    </citation>
    <scope>NUCLEOTIDE SEQUENCE [LARGE SCALE GENOMIC DNA]</scope>
    <source>
        <strain evidence="5 6">MON 2.2</strain>
    </source>
</reference>
<keyword evidence="4" id="KW-0472">Membrane</keyword>
<sequence length="363" mass="39673">MVSRRPTDRPRSDRSRTTTRRPDRSVRRRVGAVVASGLLVAVTVGVAFFQLGWPWWHDEGDRNHVHRAADGTPQHYQVHLPPQWDGRTGLPVVMAVHGCGMTGFGWNSMKHTTQFNPLADQEGFSVVYPTQRPFQSWQNCWSPLDPRHQQRGAGEPALLAGVVRDVVRTYGADPARVHVAGASSGAGVAVVLAATYPELFATATSVAGWEYGVDQLDLEDPDATPPTTTARQAWAQMGDRQRQLPMLVLQGGRDEVVPPLVGERLVQHRLAVEDLVDDGLLNQSLELGAATSTVTDEGGHSSQRTLHLTPEGRALVDYHVVPELGHAWPGPDGRGSYTDPVGPDASRLVWRFAQHHDLGLPIS</sequence>
<dbReference type="STRING" id="675864.SAMN04489747_3049"/>
<evidence type="ECO:0000256" key="1">
    <source>
        <dbReference type="ARBA" id="ARBA00022729"/>
    </source>
</evidence>
<dbReference type="Gene3D" id="3.40.50.1820">
    <property type="entry name" value="alpha/beta hydrolase"/>
    <property type="match status" value="1"/>
</dbReference>
<dbReference type="PANTHER" id="PTHR43037">
    <property type="entry name" value="UNNAMED PRODUCT-RELATED"/>
    <property type="match status" value="1"/>
</dbReference>
<feature type="compositionally biased region" description="Basic and acidic residues" evidence="3">
    <location>
        <begin position="1"/>
        <end position="25"/>
    </location>
</feature>
<accession>A0A1G7BT85</accession>
<keyword evidence="4" id="KW-0812">Transmembrane</keyword>
<dbReference type="InterPro" id="IPR029058">
    <property type="entry name" value="AB_hydrolase_fold"/>
</dbReference>
<keyword evidence="2" id="KW-0378">Hydrolase</keyword>
<keyword evidence="4" id="KW-1133">Transmembrane helix</keyword>
<proteinExistence type="predicted"/>
<name>A0A1G7BT85_9ACTN</name>
<evidence type="ECO:0000256" key="4">
    <source>
        <dbReference type="SAM" id="Phobius"/>
    </source>
</evidence>
<evidence type="ECO:0000256" key="3">
    <source>
        <dbReference type="SAM" id="MobiDB-lite"/>
    </source>
</evidence>
<evidence type="ECO:0000313" key="6">
    <source>
        <dbReference type="Proteomes" id="UP000198546"/>
    </source>
</evidence>
<dbReference type="AlphaFoldDB" id="A0A1G7BT85"/>
<dbReference type="GO" id="GO:0016787">
    <property type="term" value="F:hydrolase activity"/>
    <property type="evidence" value="ECO:0007669"/>
    <property type="project" value="UniProtKB-KW"/>
</dbReference>
<dbReference type="InterPro" id="IPR050955">
    <property type="entry name" value="Plant_Biomass_Hydrol_Est"/>
</dbReference>
<gene>
    <name evidence="5" type="ORF">SAMN04489747_3049</name>
</gene>